<dbReference type="Pfam" id="PF03631">
    <property type="entry name" value="Virul_fac_BrkB"/>
    <property type="match status" value="1"/>
</dbReference>
<feature type="transmembrane region" description="Helical" evidence="7">
    <location>
        <begin position="252"/>
        <end position="276"/>
    </location>
</feature>
<evidence type="ECO:0000313" key="8">
    <source>
        <dbReference type="EMBL" id="RTR23766.1"/>
    </source>
</evidence>
<proteinExistence type="inferred from homology"/>
<comment type="subcellular location">
    <subcellularLocation>
        <location evidence="1 7">Cell membrane</location>
        <topology evidence="1 7">Multi-pass membrane protein</topology>
    </subcellularLocation>
</comment>
<dbReference type="GO" id="GO:0005886">
    <property type="term" value="C:plasma membrane"/>
    <property type="evidence" value="ECO:0007669"/>
    <property type="project" value="UniProtKB-SubCell"/>
</dbReference>
<dbReference type="Proteomes" id="UP000277007">
    <property type="component" value="Unassembled WGS sequence"/>
</dbReference>
<comment type="caution">
    <text evidence="8">The sequence shown here is derived from an EMBL/GenBank/DDBJ whole genome shotgun (WGS) entry which is preliminary data.</text>
</comment>
<dbReference type="InterPro" id="IPR023679">
    <property type="entry name" value="UPF0761_bac"/>
</dbReference>
<feature type="transmembrane region" description="Helical" evidence="7">
    <location>
        <begin position="86"/>
        <end position="106"/>
    </location>
</feature>
<evidence type="ECO:0000256" key="3">
    <source>
        <dbReference type="ARBA" id="ARBA00022519"/>
    </source>
</evidence>
<reference evidence="8 9" key="1">
    <citation type="submission" date="2018-12" db="EMBL/GenBank/DDBJ databases">
        <authorList>
            <person name="Yang Y."/>
        </authorList>
    </citation>
    <scope>NUCLEOTIDE SEQUENCE [LARGE SCALE GENOMIC DNA]</scope>
    <source>
        <strain evidence="8 9">L-25-5w-1</strain>
    </source>
</reference>
<feature type="transmembrane region" description="Helical" evidence="7">
    <location>
        <begin position="182"/>
        <end position="207"/>
    </location>
</feature>
<organism evidence="8 9">
    <name type="scientific">Azospirillum griseum</name>
    <dbReference type="NCBI Taxonomy" id="2496639"/>
    <lineage>
        <taxon>Bacteria</taxon>
        <taxon>Pseudomonadati</taxon>
        <taxon>Pseudomonadota</taxon>
        <taxon>Alphaproteobacteria</taxon>
        <taxon>Rhodospirillales</taxon>
        <taxon>Azospirillaceae</taxon>
        <taxon>Azospirillum</taxon>
    </lineage>
</organism>
<keyword evidence="9" id="KW-1185">Reference proteome</keyword>
<feature type="transmembrane region" description="Helical" evidence="7">
    <location>
        <begin position="145"/>
        <end position="170"/>
    </location>
</feature>
<keyword evidence="5 7" id="KW-1133">Transmembrane helix</keyword>
<accession>A0A3S0JLL1</accession>
<dbReference type="HAMAP" id="MF_00672">
    <property type="entry name" value="UPF0761"/>
    <property type="match status" value="1"/>
</dbReference>
<evidence type="ECO:0000256" key="6">
    <source>
        <dbReference type="ARBA" id="ARBA00023136"/>
    </source>
</evidence>
<evidence type="ECO:0000256" key="2">
    <source>
        <dbReference type="ARBA" id="ARBA00022475"/>
    </source>
</evidence>
<evidence type="ECO:0000256" key="7">
    <source>
        <dbReference type="HAMAP-Rule" id="MF_00672"/>
    </source>
</evidence>
<dbReference type="EMBL" id="RXMA01000002">
    <property type="protein sequence ID" value="RTR23766.1"/>
    <property type="molecule type" value="Genomic_DNA"/>
</dbReference>
<evidence type="ECO:0000256" key="1">
    <source>
        <dbReference type="ARBA" id="ARBA00004651"/>
    </source>
</evidence>
<dbReference type="AlphaFoldDB" id="A0A3S0JLL1"/>
<evidence type="ECO:0000256" key="5">
    <source>
        <dbReference type="ARBA" id="ARBA00022989"/>
    </source>
</evidence>
<keyword evidence="2 7" id="KW-1003">Cell membrane</keyword>
<protein>
    <recommendedName>
        <fullName evidence="7">UPF0761 membrane protein EJ903_04420</fullName>
    </recommendedName>
</protein>
<dbReference type="OrthoDB" id="8477159at2"/>
<feature type="transmembrane region" description="Helical" evidence="7">
    <location>
        <begin position="296"/>
        <end position="317"/>
    </location>
</feature>
<feature type="transmembrane region" description="Helical" evidence="7">
    <location>
        <begin position="227"/>
        <end position="245"/>
    </location>
</feature>
<gene>
    <name evidence="8" type="ORF">EJ903_04420</name>
</gene>
<evidence type="ECO:0000313" key="9">
    <source>
        <dbReference type="Proteomes" id="UP000277007"/>
    </source>
</evidence>
<comment type="similarity">
    <text evidence="7">Belongs to the UPF0761 family.</text>
</comment>
<keyword evidence="6 7" id="KW-0472">Membrane</keyword>
<dbReference type="PANTHER" id="PTHR30213">
    <property type="entry name" value="INNER MEMBRANE PROTEIN YHJD"/>
    <property type="match status" value="1"/>
</dbReference>
<name>A0A3S0JLL1_9PROT</name>
<dbReference type="NCBIfam" id="TIGR00765">
    <property type="entry name" value="yihY_not_rbn"/>
    <property type="match status" value="1"/>
</dbReference>
<dbReference type="InterPro" id="IPR017039">
    <property type="entry name" value="Virul_fac_BrkB"/>
</dbReference>
<keyword evidence="4 7" id="KW-0812">Transmembrane</keyword>
<evidence type="ECO:0000256" key="4">
    <source>
        <dbReference type="ARBA" id="ARBA00022692"/>
    </source>
</evidence>
<dbReference type="PANTHER" id="PTHR30213:SF0">
    <property type="entry name" value="UPF0761 MEMBRANE PROTEIN YIHY"/>
    <property type="match status" value="1"/>
</dbReference>
<sequence length="483" mass="52430">MGRILHESVRRSNRRRGRRWCCRRREWWKGCGMVGDERRGLGRQVLGLQQAGGRLRDLAGFFGHSMLRFYNDNCFQTAASLTYTSLLAIVPLMTIGFAIFSAFPAFSALQTEIQTAIFKNLVPEIGDAILNYLGTFMANAGQMPIFGVVGLAVSAVLLIWTIEGAFATVWRVREPRSYVMRVLSFWAVVSLTPLFVGASLSLSSSLWAALEFTHLDGVAMPLSGGGLLLPLLLQVVGCSLLYLIIPNREVFWIDALFGGAVGALLLEASKAIFAWYMRAFPAYQTIYGALSTVPIFLFWLYIAWSAVLFGAVVAASLPEWRAGKITRGGPEGLSPAQRLALALAVLGALKEATRLGVGLPRRELAARVPVGSLLIDAILEQLRDAHWAAHTTRDAWVVTRDLAEATLLDLMKALGIGMRGSVHDLGGLNGAWQDRVAALLDRADGQQAAVLEVPIKTLLATPTIDAGAHAAPALTLAKREHSP</sequence>
<keyword evidence="3" id="KW-0997">Cell inner membrane</keyword>